<comment type="caution">
    <text evidence="5">The sequence shown here is derived from an EMBL/GenBank/DDBJ whole genome shotgun (WGS) entry which is preliminary data.</text>
</comment>
<dbReference type="Pfam" id="PF13111">
    <property type="entry name" value="pPIWI_RE_X"/>
    <property type="match status" value="1"/>
</dbReference>
<dbReference type="EMBL" id="LMWM01000029">
    <property type="protein sequence ID" value="KUM85530.1"/>
    <property type="molecule type" value="Genomic_DNA"/>
</dbReference>
<reference evidence="5 6" key="1">
    <citation type="submission" date="2015-10" db="EMBL/GenBank/DDBJ databases">
        <title>Draft genome sequence of Streptomyces pseudovenezuelae DSM 40212, type strain for the species Streptomyces pseudovenezuelae.</title>
        <authorList>
            <person name="Ruckert C."/>
            <person name="Winkler A."/>
            <person name="Kalinowski J."/>
            <person name="Kampfer P."/>
            <person name="Glaeser S."/>
        </authorList>
    </citation>
    <scope>NUCLEOTIDE SEQUENCE [LARGE SCALE GENOMIC DNA]</scope>
    <source>
        <strain evidence="5 6">DSM 40212</strain>
    </source>
</reference>
<feature type="region of interest" description="Disordered" evidence="1">
    <location>
        <begin position="1004"/>
        <end position="1037"/>
    </location>
</feature>
<dbReference type="OrthoDB" id="3199411at2"/>
<name>A0A101N2V7_9ACTN</name>
<dbReference type="Proteomes" id="UP000053039">
    <property type="component" value="Unassembled WGS sequence"/>
</dbReference>
<accession>A0A101N2V7</accession>
<feature type="compositionally biased region" description="Acidic residues" evidence="1">
    <location>
        <begin position="1005"/>
        <end position="1020"/>
    </location>
</feature>
<feature type="domain" description="Prokaryotic pPIWI-RE MID" evidence="4">
    <location>
        <begin position="503"/>
        <end position="640"/>
    </location>
</feature>
<dbReference type="InterPro" id="IPR024996">
    <property type="entry name" value="RNaseH_pPIWI_RE"/>
</dbReference>
<evidence type="ECO:0000313" key="6">
    <source>
        <dbReference type="Proteomes" id="UP000053039"/>
    </source>
</evidence>
<dbReference type="RefSeq" id="WP_031039422.1">
    <property type="nucleotide sequence ID" value="NZ_KQ948149.1"/>
</dbReference>
<feature type="compositionally biased region" description="Basic and acidic residues" evidence="1">
    <location>
        <begin position="406"/>
        <end position="420"/>
    </location>
</feature>
<organism evidence="5 6">
    <name type="scientific">Streptomyces pseudovenezuelae</name>
    <dbReference type="NCBI Taxonomy" id="67350"/>
    <lineage>
        <taxon>Bacteria</taxon>
        <taxon>Bacillati</taxon>
        <taxon>Actinomycetota</taxon>
        <taxon>Actinomycetes</taxon>
        <taxon>Kitasatosporales</taxon>
        <taxon>Streptomycetaceae</taxon>
        <taxon>Streptomyces</taxon>
        <taxon>Streptomyces aurantiacus group</taxon>
    </lineage>
</organism>
<evidence type="ECO:0000259" key="2">
    <source>
        <dbReference type="Pfam" id="PF13032"/>
    </source>
</evidence>
<protein>
    <recommendedName>
        <fullName evidence="7">DUF3893 domain-containing protein</fullName>
    </recommendedName>
</protein>
<evidence type="ECO:0000259" key="3">
    <source>
        <dbReference type="Pfam" id="PF13111"/>
    </source>
</evidence>
<proteinExistence type="predicted"/>
<dbReference type="AlphaFoldDB" id="A0A101N2V7"/>
<dbReference type="InterPro" id="IPR025085">
    <property type="entry name" value="pPIWI_RE_X"/>
</dbReference>
<dbReference type="Pfam" id="PF13032">
    <property type="entry name" value="RNaseH_pPIWI_RE"/>
    <property type="match status" value="1"/>
</dbReference>
<feature type="domain" description="pPIWI-RE module N-terminal" evidence="3">
    <location>
        <begin position="12"/>
        <end position="428"/>
    </location>
</feature>
<gene>
    <name evidence="5" type="ORF">AQI94_27120</name>
</gene>
<dbReference type="InterPro" id="IPR040496">
    <property type="entry name" value="MID_pPIWI_RE"/>
</dbReference>
<feature type="region of interest" description="Disordered" evidence="1">
    <location>
        <begin position="384"/>
        <end position="421"/>
    </location>
</feature>
<feature type="compositionally biased region" description="Acidic residues" evidence="1">
    <location>
        <begin position="1028"/>
        <end position="1037"/>
    </location>
</feature>
<feature type="domain" description="pPIWI-RE RNaseH" evidence="2">
    <location>
        <begin position="652"/>
        <end position="964"/>
    </location>
</feature>
<evidence type="ECO:0000313" key="5">
    <source>
        <dbReference type="EMBL" id="KUM85530.1"/>
    </source>
</evidence>
<sequence>MAAKYRDASRAAYLLKPNTAPWTARYRALTFAEQWHESVLDLCNLGRPPEAEPYRAAPVARFNGVLQSLAPDLVVRGRPRDPQQLAEDFWLYTPSDTPHPLPGDTLDRLSGAWLQDLRPEPAHHRAVLDTHTALRSCPPQWQDVTVDLLGCPTTDGGTAAPRDRQYQLATDALARRILALGPYEHSAGSLHFRAVPRGPRQQGAELLSQPLSHVVKGREWWFSIVINISLHTVPFDPRPRLHLHTGVRRWATRLDARKQSLRLPYGRDTSVYLLPGIPWLPGAPTSERYAVARLTWDRGTESYAWKNNGPAQILGRLALNRPFPDPSSLLATPEEWIGDGDGTRAAVVHSTHMGAHGIGAGLMSHQRSQIVQWAEQALPEQLRRVPSLSRATAGSSAPANARPKPKAAEKEAEAQREARARRTALAVAARINQGQDPAEAIKGTGAGCLVEARLLWQSPSFRDAAIEALADVLGLDGDGSRPEPATAQNAYERAVPGSPVTLEWKAPELTLRLRCLRTTEGITDTLGIDPTARPRGKALETGINARRKTAAAFLADDGAGPLHPSFALVEIDRRQDFAHRLDDPKYALRLGCADAGVLTQFALVPKKAKGYNSEKNLSHRVHSGWEDALRQYGVRVLPEHTLGEAIPKDLRYVATYMVKRRKDGPTRLPRHTPAAVMVTPLAPGSGLAAVTGWDERTGRWIPYPQFLLGLVKTAEIPEVTEPTEPETATPTDTEAAAFVPQQRSKYRVWQQNMDEQRRATARYLQKMVRSLRGRPTALLTHSQNSRLHWPWLQDGRTERDLIKTGHAQPVGLDPDLRLIRVRTAAGRETPQWWGNASPGEVNGLPQGLWVEDEDAARSSGRIFYSTTPKASTFRDSAVEADKIAPRPLRQGPNKGKPTIDTHIPAWNPGLVEIAVLGCHADAGDSPEALALAVHQLRQAPDYLDALSLPLPLHLASLAQHYVLPTVAEAESGEAEESSLEELATTEAAGNVNGQRVAAALGVIEEGTDTEPADLDPEYAEDPGLAQAPEDEQLALFP</sequence>
<evidence type="ECO:0000259" key="4">
    <source>
        <dbReference type="Pfam" id="PF18157"/>
    </source>
</evidence>
<dbReference type="Pfam" id="PF18157">
    <property type="entry name" value="MID_pPIWI_RE"/>
    <property type="match status" value="1"/>
</dbReference>
<evidence type="ECO:0000256" key="1">
    <source>
        <dbReference type="SAM" id="MobiDB-lite"/>
    </source>
</evidence>
<evidence type="ECO:0008006" key="7">
    <source>
        <dbReference type="Google" id="ProtNLM"/>
    </source>
</evidence>